<comment type="caution">
    <text evidence="1">The sequence shown here is derived from an EMBL/GenBank/DDBJ whole genome shotgun (WGS) entry which is preliminary data.</text>
</comment>
<accession>A0A918TQ93</accession>
<name>A0A918TQ93_STRCJ</name>
<gene>
    <name evidence="1" type="ORF">GCM10010507_34400</name>
</gene>
<organism evidence="1 2">
    <name type="scientific">Streptomyces cinnamoneus</name>
    <name type="common">Streptoverticillium cinnamoneum</name>
    <dbReference type="NCBI Taxonomy" id="53446"/>
    <lineage>
        <taxon>Bacteria</taxon>
        <taxon>Bacillati</taxon>
        <taxon>Actinomycetota</taxon>
        <taxon>Actinomycetes</taxon>
        <taxon>Kitasatosporales</taxon>
        <taxon>Streptomycetaceae</taxon>
        <taxon>Streptomyces</taxon>
        <taxon>Streptomyces cinnamoneus group</taxon>
    </lineage>
</organism>
<protein>
    <recommendedName>
        <fullName evidence="3">DUF2283 domain-containing protein</fullName>
    </recommendedName>
</protein>
<evidence type="ECO:0000313" key="2">
    <source>
        <dbReference type="Proteomes" id="UP000646244"/>
    </source>
</evidence>
<evidence type="ECO:0008006" key="3">
    <source>
        <dbReference type="Google" id="ProtNLM"/>
    </source>
</evidence>
<dbReference type="AlphaFoldDB" id="A0A918TQ93"/>
<dbReference type="EMBL" id="BMVB01000010">
    <property type="protein sequence ID" value="GHC55101.1"/>
    <property type="molecule type" value="Genomic_DNA"/>
</dbReference>
<proteinExistence type="predicted"/>
<evidence type="ECO:0000313" key="1">
    <source>
        <dbReference type="EMBL" id="GHC55101.1"/>
    </source>
</evidence>
<dbReference type="RefSeq" id="WP_190110681.1">
    <property type="nucleotide sequence ID" value="NZ_BMVB01000010.1"/>
</dbReference>
<dbReference type="Proteomes" id="UP000646244">
    <property type="component" value="Unassembled WGS sequence"/>
</dbReference>
<sequence>MSMIKPIEVDWQQETGRLHIRYEHPDGRHTRTPAHRESVPARAVLDLDEDGRLLDADIKGLTPTVVRRLAPYSCSSVTENSGPGISLDADAAWLWLHLRKGPRDRQLRGDAHVLLDFRDGLLAEVTLTLHEARGRTAEMSG</sequence>
<reference evidence="1" key="1">
    <citation type="journal article" date="2014" name="Int. J. Syst. Evol. Microbiol.">
        <title>Complete genome sequence of Corynebacterium casei LMG S-19264T (=DSM 44701T), isolated from a smear-ripened cheese.</title>
        <authorList>
            <consortium name="US DOE Joint Genome Institute (JGI-PGF)"/>
            <person name="Walter F."/>
            <person name="Albersmeier A."/>
            <person name="Kalinowski J."/>
            <person name="Ruckert C."/>
        </authorList>
    </citation>
    <scope>NUCLEOTIDE SEQUENCE</scope>
    <source>
        <strain evidence="1">JCM 4633</strain>
    </source>
</reference>
<reference evidence="1" key="2">
    <citation type="submission" date="2020-09" db="EMBL/GenBank/DDBJ databases">
        <authorList>
            <person name="Sun Q."/>
            <person name="Ohkuma M."/>
        </authorList>
    </citation>
    <scope>NUCLEOTIDE SEQUENCE</scope>
    <source>
        <strain evidence="1">JCM 4633</strain>
    </source>
</reference>